<evidence type="ECO:0000313" key="2">
    <source>
        <dbReference type="EMBL" id="PNR36708.1"/>
    </source>
</evidence>
<accession>A0A2K1J5B3</accession>
<dbReference type="AlphaFoldDB" id="A0A2K1J5B3"/>
<reference evidence="3" key="3">
    <citation type="submission" date="2020-12" db="UniProtKB">
        <authorList>
            <consortium name="EnsemblPlants"/>
        </authorList>
    </citation>
    <scope>IDENTIFICATION</scope>
</reference>
<dbReference type="Gramene" id="Pp3c17_23940V3.1">
    <property type="protein sequence ID" value="Pp3c17_23940V3.1"/>
    <property type="gene ID" value="Pp3c17_23940"/>
</dbReference>
<dbReference type="PANTHER" id="PTHR47990">
    <property type="entry name" value="2-OXOGLUTARATE (2OG) AND FE(II)-DEPENDENT OXYGENASE SUPERFAMILY PROTEIN-RELATED"/>
    <property type="match status" value="1"/>
</dbReference>
<evidence type="ECO:0000259" key="1">
    <source>
        <dbReference type="Pfam" id="PF03171"/>
    </source>
</evidence>
<organism evidence="2">
    <name type="scientific">Physcomitrium patens</name>
    <name type="common">Spreading-leaved earth moss</name>
    <name type="synonym">Physcomitrella patens</name>
    <dbReference type="NCBI Taxonomy" id="3218"/>
    <lineage>
        <taxon>Eukaryota</taxon>
        <taxon>Viridiplantae</taxon>
        <taxon>Streptophyta</taxon>
        <taxon>Embryophyta</taxon>
        <taxon>Bryophyta</taxon>
        <taxon>Bryophytina</taxon>
        <taxon>Bryopsida</taxon>
        <taxon>Funariidae</taxon>
        <taxon>Funariales</taxon>
        <taxon>Funariaceae</taxon>
        <taxon>Physcomitrium</taxon>
    </lineage>
</organism>
<evidence type="ECO:0000313" key="4">
    <source>
        <dbReference type="Proteomes" id="UP000006727"/>
    </source>
</evidence>
<dbReference type="InterPro" id="IPR027443">
    <property type="entry name" value="IPNS-like_sf"/>
</dbReference>
<dbReference type="Pfam" id="PF03171">
    <property type="entry name" value="2OG-FeII_Oxy"/>
    <property type="match status" value="1"/>
</dbReference>
<dbReference type="EMBL" id="ABEU02000017">
    <property type="protein sequence ID" value="PNR36708.1"/>
    <property type="molecule type" value="Genomic_DNA"/>
</dbReference>
<gene>
    <name evidence="2" type="ORF">PHYPA_022559</name>
</gene>
<sequence>MATPWSTVQFSTVSEKFVLPEHQRPTVKHDEYRDLDIPVIDLAPYFEGQRAALQTIIAQVKDSCSNWKFFHVVNHGEKMKVAKKPGKYSSYGHATVKKGDIRPWAEGLYFVRDGSTSEMIHELWPKSNNSNFVKVDSYNEYTSKMQELSELFFHIIITGLGVDSTHFERITKNAGGLFRWNYYPPCPEPHKTIGLKPHTDFNLLTILHTSNLLTNARCEGPLHRAVVNATVPRISHSRTSTCHVPTTVIVAHPALVNENNPSKYIPFTFDAYMKAKQMQLFNTLELFTRKDS</sequence>
<name>A0A2K1J5B3_PHYPA</name>
<reference evidence="2 4" key="1">
    <citation type="journal article" date="2008" name="Science">
        <title>The Physcomitrella genome reveals evolutionary insights into the conquest of land by plants.</title>
        <authorList>
            <person name="Rensing S."/>
            <person name="Lang D."/>
            <person name="Zimmer A."/>
            <person name="Terry A."/>
            <person name="Salamov A."/>
            <person name="Shapiro H."/>
            <person name="Nishiyama T."/>
            <person name="Perroud P.-F."/>
            <person name="Lindquist E."/>
            <person name="Kamisugi Y."/>
            <person name="Tanahashi T."/>
            <person name="Sakakibara K."/>
            <person name="Fujita T."/>
            <person name="Oishi K."/>
            <person name="Shin-I T."/>
            <person name="Kuroki Y."/>
            <person name="Toyoda A."/>
            <person name="Suzuki Y."/>
            <person name="Hashimoto A."/>
            <person name="Yamaguchi K."/>
            <person name="Sugano A."/>
            <person name="Kohara Y."/>
            <person name="Fujiyama A."/>
            <person name="Anterola A."/>
            <person name="Aoki S."/>
            <person name="Ashton N."/>
            <person name="Barbazuk W.B."/>
            <person name="Barker E."/>
            <person name="Bennetzen J."/>
            <person name="Bezanilla M."/>
            <person name="Blankenship R."/>
            <person name="Cho S.H."/>
            <person name="Dutcher S."/>
            <person name="Estelle M."/>
            <person name="Fawcett J.A."/>
            <person name="Gundlach H."/>
            <person name="Hanada K."/>
            <person name="Heyl A."/>
            <person name="Hicks K.A."/>
            <person name="Hugh J."/>
            <person name="Lohr M."/>
            <person name="Mayer K."/>
            <person name="Melkozernov A."/>
            <person name="Murata T."/>
            <person name="Nelson D."/>
            <person name="Pils B."/>
            <person name="Prigge M."/>
            <person name="Reiss B."/>
            <person name="Renner T."/>
            <person name="Rombauts S."/>
            <person name="Rushton P."/>
            <person name="Sanderfoot A."/>
            <person name="Schween G."/>
            <person name="Shiu S.-H."/>
            <person name="Stueber K."/>
            <person name="Theodoulou F.L."/>
            <person name="Tu H."/>
            <person name="Van de Peer Y."/>
            <person name="Verrier P.J."/>
            <person name="Waters E."/>
            <person name="Wood A."/>
            <person name="Yang L."/>
            <person name="Cove D."/>
            <person name="Cuming A."/>
            <person name="Hasebe M."/>
            <person name="Lucas S."/>
            <person name="Mishler D.B."/>
            <person name="Reski R."/>
            <person name="Grigoriev I."/>
            <person name="Quatrano R.S."/>
            <person name="Boore J.L."/>
        </authorList>
    </citation>
    <scope>NUCLEOTIDE SEQUENCE [LARGE SCALE GENOMIC DNA]</scope>
    <source>
        <strain evidence="3 4">cv. Gransden 2004</strain>
    </source>
</reference>
<dbReference type="SUPFAM" id="SSF51197">
    <property type="entry name" value="Clavaminate synthase-like"/>
    <property type="match status" value="1"/>
</dbReference>
<dbReference type="InterPro" id="IPR044861">
    <property type="entry name" value="IPNS-like_FE2OG_OXY"/>
</dbReference>
<proteinExistence type="predicted"/>
<keyword evidence="4" id="KW-1185">Reference proteome</keyword>
<dbReference type="InterPro" id="IPR050231">
    <property type="entry name" value="Iron_ascorbate_oxido_reductase"/>
</dbReference>
<dbReference type="Gene3D" id="2.60.120.330">
    <property type="entry name" value="B-lactam Antibiotic, Isopenicillin N Synthase, Chain"/>
    <property type="match status" value="2"/>
</dbReference>
<dbReference type="EnsemblPlants" id="Pp3c17_23940V3.1">
    <property type="protein sequence ID" value="Pp3c17_23940V3.1"/>
    <property type="gene ID" value="Pp3c17_23940"/>
</dbReference>
<evidence type="ECO:0000313" key="3">
    <source>
        <dbReference type="EnsemblPlants" id="Pp3c17_23940V3.1"/>
    </source>
</evidence>
<dbReference type="Proteomes" id="UP000006727">
    <property type="component" value="Chromosome 17"/>
</dbReference>
<protein>
    <recommendedName>
        <fullName evidence="1">Isopenicillin N synthase-like Fe(2+) 2OG dioxygenase domain-containing protein</fullName>
    </recommendedName>
</protein>
<reference evidence="2 4" key="2">
    <citation type="journal article" date="2018" name="Plant J.">
        <title>The Physcomitrella patens chromosome-scale assembly reveals moss genome structure and evolution.</title>
        <authorList>
            <person name="Lang D."/>
            <person name="Ullrich K.K."/>
            <person name="Murat F."/>
            <person name="Fuchs J."/>
            <person name="Jenkins J."/>
            <person name="Haas F.B."/>
            <person name="Piednoel M."/>
            <person name="Gundlach H."/>
            <person name="Van Bel M."/>
            <person name="Meyberg R."/>
            <person name="Vives C."/>
            <person name="Morata J."/>
            <person name="Symeonidi A."/>
            <person name="Hiss M."/>
            <person name="Muchero W."/>
            <person name="Kamisugi Y."/>
            <person name="Saleh O."/>
            <person name="Blanc G."/>
            <person name="Decker E.L."/>
            <person name="van Gessel N."/>
            <person name="Grimwood J."/>
            <person name="Hayes R.D."/>
            <person name="Graham S.W."/>
            <person name="Gunter L.E."/>
            <person name="McDaniel S.F."/>
            <person name="Hoernstein S.N.W."/>
            <person name="Larsson A."/>
            <person name="Li F.W."/>
            <person name="Perroud P.F."/>
            <person name="Phillips J."/>
            <person name="Ranjan P."/>
            <person name="Rokshar D.S."/>
            <person name="Rothfels C.J."/>
            <person name="Schneider L."/>
            <person name="Shu S."/>
            <person name="Stevenson D.W."/>
            <person name="Thummler F."/>
            <person name="Tillich M."/>
            <person name="Villarreal Aguilar J.C."/>
            <person name="Widiez T."/>
            <person name="Wong G.K."/>
            <person name="Wymore A."/>
            <person name="Zhang Y."/>
            <person name="Zimmer A.D."/>
            <person name="Quatrano R.S."/>
            <person name="Mayer K.F.X."/>
            <person name="Goodstein D."/>
            <person name="Casacuberta J.M."/>
            <person name="Vandepoele K."/>
            <person name="Reski R."/>
            <person name="Cuming A.C."/>
            <person name="Tuskan G.A."/>
            <person name="Maumus F."/>
            <person name="Salse J."/>
            <person name="Schmutz J."/>
            <person name="Rensing S.A."/>
        </authorList>
    </citation>
    <scope>NUCLEOTIDE SEQUENCE [LARGE SCALE GENOMIC DNA]</scope>
    <source>
        <strain evidence="3 4">cv. Gransden 2004</strain>
    </source>
</reference>
<feature type="domain" description="Isopenicillin N synthase-like Fe(2+) 2OG dioxygenase" evidence="1">
    <location>
        <begin position="177"/>
        <end position="211"/>
    </location>
</feature>